<keyword evidence="1" id="KW-0732">Signal</keyword>
<reference evidence="2 3" key="1">
    <citation type="journal article" date="2017" name="BMC Biol.">
        <title>Genomic innovations, transcriptional plasticity and gene loss underlying the evolution and divergence of two highly polyphagous and invasive Helicoverpa pest species.</title>
        <authorList>
            <person name="Pearce S.L."/>
            <person name="Clarke D.F."/>
            <person name="East P.D."/>
            <person name="Elfekih S."/>
            <person name="Gordon K.H."/>
            <person name="Jermiin L.S."/>
            <person name="McGaughran A."/>
            <person name="Oakeshott J.G."/>
            <person name="Papanikolaou A."/>
            <person name="Perera O.P."/>
            <person name="Rane R.V."/>
            <person name="Richards S."/>
            <person name="Tay W.T."/>
            <person name="Walsh T.K."/>
            <person name="Anderson A."/>
            <person name="Anderson C.J."/>
            <person name="Asgari S."/>
            <person name="Board P.G."/>
            <person name="Bretschneider A."/>
            <person name="Campbell P.M."/>
            <person name="Chertemps T."/>
            <person name="Christeller J.T."/>
            <person name="Coppin C.W."/>
            <person name="Downes S.J."/>
            <person name="Duan G."/>
            <person name="Farnsworth C.A."/>
            <person name="Good R.T."/>
            <person name="Han L.B."/>
            <person name="Han Y.C."/>
            <person name="Hatje K."/>
            <person name="Horne I."/>
            <person name="Huang Y.P."/>
            <person name="Hughes D.S."/>
            <person name="Jacquin-Joly E."/>
            <person name="James W."/>
            <person name="Jhangiani S."/>
            <person name="Kollmar M."/>
            <person name="Kuwar S.S."/>
            <person name="Li S."/>
            <person name="Liu N.Y."/>
            <person name="Maibeche M.T."/>
            <person name="Miller J.R."/>
            <person name="Montagne N."/>
            <person name="Perry T."/>
            <person name="Qu J."/>
            <person name="Song S.V."/>
            <person name="Sutton G.G."/>
            <person name="Vogel H."/>
            <person name="Walenz B.P."/>
            <person name="Xu W."/>
            <person name="Zhang H.J."/>
            <person name="Zou Z."/>
            <person name="Batterham P."/>
            <person name="Edwards O.R."/>
            <person name="Feyereisen R."/>
            <person name="Gibbs R.A."/>
            <person name="Heckel D.G."/>
            <person name="McGrath A."/>
            <person name="Robin C."/>
            <person name="Scherer S.E."/>
            <person name="Worley K.C."/>
            <person name="Wu Y.D."/>
        </authorList>
    </citation>
    <scope>NUCLEOTIDE SEQUENCE [LARGE SCALE GENOMIC DNA]</scope>
    <source>
        <strain evidence="2">Harm_GR_Male_#8</strain>
        <tissue evidence="2">Whole organism</tissue>
    </source>
</reference>
<proteinExistence type="predicted"/>
<organism evidence="2 3">
    <name type="scientific">Helicoverpa armigera</name>
    <name type="common">Cotton bollworm</name>
    <name type="synonym">Heliothis armigera</name>
    <dbReference type="NCBI Taxonomy" id="29058"/>
    <lineage>
        <taxon>Eukaryota</taxon>
        <taxon>Metazoa</taxon>
        <taxon>Ecdysozoa</taxon>
        <taxon>Arthropoda</taxon>
        <taxon>Hexapoda</taxon>
        <taxon>Insecta</taxon>
        <taxon>Pterygota</taxon>
        <taxon>Neoptera</taxon>
        <taxon>Endopterygota</taxon>
        <taxon>Lepidoptera</taxon>
        <taxon>Glossata</taxon>
        <taxon>Ditrysia</taxon>
        <taxon>Noctuoidea</taxon>
        <taxon>Noctuidae</taxon>
        <taxon>Heliothinae</taxon>
        <taxon>Helicoverpa</taxon>
    </lineage>
</organism>
<gene>
    <name evidence="2" type="primary">HaOG204782</name>
    <name evidence="2" type="ORF">B5X24_HaOG204782</name>
</gene>
<feature type="signal peptide" evidence="1">
    <location>
        <begin position="1"/>
        <end position="21"/>
    </location>
</feature>
<feature type="chain" id="PRO_5016062437" evidence="1">
    <location>
        <begin position="22"/>
        <end position="79"/>
    </location>
</feature>
<evidence type="ECO:0000256" key="1">
    <source>
        <dbReference type="SAM" id="SignalP"/>
    </source>
</evidence>
<accession>A0A2W1BRU5</accession>
<dbReference type="AlphaFoldDB" id="A0A2W1BRU5"/>
<dbReference type="OrthoDB" id="6332063at2759"/>
<evidence type="ECO:0000313" key="3">
    <source>
        <dbReference type="Proteomes" id="UP000249218"/>
    </source>
</evidence>
<evidence type="ECO:0000313" key="2">
    <source>
        <dbReference type="EMBL" id="PZC76335.1"/>
    </source>
</evidence>
<dbReference type="Proteomes" id="UP000249218">
    <property type="component" value="Unassembled WGS sequence"/>
</dbReference>
<dbReference type="EMBL" id="KZ149961">
    <property type="protein sequence ID" value="PZC76335.1"/>
    <property type="molecule type" value="Genomic_DNA"/>
</dbReference>
<name>A0A2W1BRU5_HELAM</name>
<sequence length="79" mass="8620">MKILKVVVFAFFALLLVAVKAIPLTEPRLAIEVIALEEGCVRQGGICVHTDDCDPNNQVHMGDLLCPAQRHLGVTCCYV</sequence>
<keyword evidence="3" id="KW-1185">Reference proteome</keyword>
<protein>
    <submittedName>
        <fullName evidence="2">Uncharacterized protein</fullName>
    </submittedName>
</protein>